<feature type="compositionally biased region" description="Basic and acidic residues" evidence="1">
    <location>
        <begin position="8"/>
        <end position="23"/>
    </location>
</feature>
<evidence type="ECO:0000313" key="4">
    <source>
        <dbReference type="Proteomes" id="UP000034086"/>
    </source>
</evidence>
<sequence>MNLEEENKENTEEKQEGEKEEKSGKKQNKLAIVLVVAVVVLAGLYFVGRQLSGILGQNIKVDSQGEKMTFTNEDGEVSFEAGGDLPESFPKDFPVYAGAKLVNSFSSSGEEGDGVSVVWEVSDSFDKVSDFYKKNLPEGGWKVESTFEQKDSLTSSFSKEEVGGFIGVTIGEGGKVTISVTIGVK</sequence>
<gene>
    <name evidence="3" type="ORF">UX03_C0001G0031</name>
</gene>
<evidence type="ECO:0000256" key="2">
    <source>
        <dbReference type="SAM" id="Phobius"/>
    </source>
</evidence>
<proteinExistence type="predicted"/>
<feature type="transmembrane region" description="Helical" evidence="2">
    <location>
        <begin position="30"/>
        <end position="48"/>
    </location>
</feature>
<comment type="caution">
    <text evidence="3">The sequence shown here is derived from an EMBL/GenBank/DDBJ whole genome shotgun (WGS) entry which is preliminary data.</text>
</comment>
<evidence type="ECO:0000256" key="1">
    <source>
        <dbReference type="SAM" id="MobiDB-lite"/>
    </source>
</evidence>
<feature type="region of interest" description="Disordered" evidence="1">
    <location>
        <begin position="1"/>
        <end position="23"/>
    </location>
</feature>
<keyword evidence="2" id="KW-0472">Membrane</keyword>
<protein>
    <submittedName>
        <fullName evidence="3">Uncharacterized protein</fullName>
    </submittedName>
</protein>
<keyword evidence="2" id="KW-1133">Transmembrane helix</keyword>
<dbReference type="Proteomes" id="UP000034086">
    <property type="component" value="Unassembled WGS sequence"/>
</dbReference>
<organism evidence="3 4">
    <name type="scientific">Candidatus Woesebacteria bacterium GW2011_GWE1_45_18</name>
    <dbReference type="NCBI Taxonomy" id="1618598"/>
    <lineage>
        <taxon>Bacteria</taxon>
        <taxon>Candidatus Woeseibacteriota</taxon>
    </lineage>
</organism>
<dbReference type="AlphaFoldDB" id="A0A0G1M7M8"/>
<accession>A0A0G1M7M8</accession>
<reference evidence="3 4" key="1">
    <citation type="journal article" date="2015" name="Nature">
        <title>rRNA introns, odd ribosomes, and small enigmatic genomes across a large radiation of phyla.</title>
        <authorList>
            <person name="Brown C.T."/>
            <person name="Hug L.A."/>
            <person name="Thomas B.C."/>
            <person name="Sharon I."/>
            <person name="Castelle C.J."/>
            <person name="Singh A."/>
            <person name="Wilkins M.J."/>
            <person name="Williams K.H."/>
            <person name="Banfield J.F."/>
        </authorList>
    </citation>
    <scope>NUCLEOTIDE SEQUENCE [LARGE SCALE GENOMIC DNA]</scope>
</reference>
<name>A0A0G1M7M8_9BACT</name>
<keyword evidence="2" id="KW-0812">Transmembrane</keyword>
<evidence type="ECO:0000313" key="3">
    <source>
        <dbReference type="EMBL" id="KKU04246.1"/>
    </source>
</evidence>
<dbReference type="EMBL" id="LCKQ01000001">
    <property type="protein sequence ID" value="KKU04246.1"/>
    <property type="molecule type" value="Genomic_DNA"/>
</dbReference>